<evidence type="ECO:0000313" key="7">
    <source>
        <dbReference type="EMBL" id="MET3575695.1"/>
    </source>
</evidence>
<evidence type="ECO:0000259" key="6">
    <source>
        <dbReference type="Pfam" id="PF00171"/>
    </source>
</evidence>
<dbReference type="Proteomes" id="UP001549099">
    <property type="component" value="Unassembled WGS sequence"/>
</dbReference>
<keyword evidence="8" id="KW-1185">Reference proteome</keyword>
<dbReference type="PANTHER" id="PTHR43570:SF16">
    <property type="entry name" value="ALDEHYDE DEHYDROGENASE TYPE III, ISOFORM Q"/>
    <property type="match status" value="1"/>
</dbReference>
<proteinExistence type="inferred from homology"/>
<evidence type="ECO:0000256" key="1">
    <source>
        <dbReference type="ARBA" id="ARBA00009986"/>
    </source>
</evidence>
<dbReference type="InterPro" id="IPR016163">
    <property type="entry name" value="Ald_DH_C"/>
</dbReference>
<dbReference type="EMBL" id="JBEPLW010000010">
    <property type="protein sequence ID" value="MET3575695.1"/>
    <property type="molecule type" value="Genomic_DNA"/>
</dbReference>
<dbReference type="InterPro" id="IPR016160">
    <property type="entry name" value="Ald_DH_CS_CYS"/>
</dbReference>
<feature type="domain" description="Aldehyde dehydrogenase" evidence="6">
    <location>
        <begin position="4"/>
        <end position="434"/>
    </location>
</feature>
<evidence type="ECO:0000256" key="5">
    <source>
        <dbReference type="RuleBase" id="RU003345"/>
    </source>
</evidence>
<dbReference type="Gene3D" id="3.40.309.10">
    <property type="entry name" value="Aldehyde Dehydrogenase, Chain A, domain 2"/>
    <property type="match status" value="1"/>
</dbReference>
<dbReference type="InterPro" id="IPR016161">
    <property type="entry name" value="Ald_DH/histidinol_DH"/>
</dbReference>
<protein>
    <recommendedName>
        <fullName evidence="3">Aldehyde dehydrogenase</fullName>
    </recommendedName>
</protein>
<name>A0ABV2GBM3_9BACL</name>
<dbReference type="GO" id="GO:0004029">
    <property type="term" value="F:aldehyde dehydrogenase (NAD+) activity"/>
    <property type="evidence" value="ECO:0007669"/>
    <property type="project" value="UniProtKB-EC"/>
</dbReference>
<dbReference type="InterPro" id="IPR029510">
    <property type="entry name" value="Ald_DH_CS_GLU"/>
</dbReference>
<dbReference type="Gene3D" id="3.40.605.10">
    <property type="entry name" value="Aldehyde Dehydrogenase, Chain A, domain 1"/>
    <property type="match status" value="1"/>
</dbReference>
<evidence type="ECO:0000313" key="8">
    <source>
        <dbReference type="Proteomes" id="UP001549099"/>
    </source>
</evidence>
<dbReference type="SUPFAM" id="SSF53720">
    <property type="entry name" value="ALDH-like"/>
    <property type="match status" value="1"/>
</dbReference>
<feature type="active site" evidence="4">
    <location>
        <position position="214"/>
    </location>
</feature>
<dbReference type="PIRSF" id="PIRSF036492">
    <property type="entry name" value="ALDH"/>
    <property type="match status" value="1"/>
</dbReference>
<dbReference type="PROSITE" id="PS00687">
    <property type="entry name" value="ALDEHYDE_DEHYDR_GLU"/>
    <property type="match status" value="1"/>
</dbReference>
<evidence type="ECO:0000256" key="4">
    <source>
        <dbReference type="PROSITE-ProRule" id="PRU10007"/>
    </source>
</evidence>
<reference evidence="7 8" key="1">
    <citation type="submission" date="2024-06" db="EMBL/GenBank/DDBJ databases">
        <title>Genomic Encyclopedia of Type Strains, Phase IV (KMG-IV): sequencing the most valuable type-strain genomes for metagenomic binning, comparative biology and taxonomic classification.</title>
        <authorList>
            <person name="Goeker M."/>
        </authorList>
    </citation>
    <scope>NUCLEOTIDE SEQUENCE [LARGE SCALE GENOMIC DNA]</scope>
    <source>
        <strain evidence="7 8">DSM 26128</strain>
    </source>
</reference>
<keyword evidence="2 3" id="KW-0560">Oxidoreductase</keyword>
<accession>A0ABV2GBM3</accession>
<dbReference type="CDD" id="cd07136">
    <property type="entry name" value="ALDH_YwdH-P39616"/>
    <property type="match status" value="1"/>
</dbReference>
<sequence length="462" mass="51053">MKFTEETAGRIVAMQKHCYQTGKTKPAEFRKERLTALYEAIREREQEILAALRADLGKSGFEAYTTEVGFVLSSIRETVSKLDGWMEPEARKTPVFLQPGKSFVVREPWGTALIIGPFNYPFQLVIEPLAAAIAGGNTAVLKPSESTPHTAAVIRELVRNTFEAAHVTVVEGGKEETSALLSAPFDFMFFTGSAKVGRIVMRAAADHLVPVILELGGKSPAIVDQTADLRLAAERIAWGKFTNTGQTCVAPDYVLVHHSVKRRFLDELAGAIRRFYGEDARKSPDYGRIVDDRQFDRLRRMLDDARSRIILGGGMNRDELFIEPTVLDSPPADSPVMEEEIFGPVLPVYGYSSLIAAVREIRKQPKPLAAYLFSENEQAAEFFLSELPFGGGCINDTMSHVGNIHLPFGGAGPSGIGSYHGREGFEAFTHAKAVLKRGTTFPVKLAFPPYGNRLRLVRRFMK</sequence>
<dbReference type="InterPro" id="IPR015590">
    <property type="entry name" value="Aldehyde_DH_dom"/>
</dbReference>
<evidence type="ECO:0000256" key="2">
    <source>
        <dbReference type="ARBA" id="ARBA00023002"/>
    </source>
</evidence>
<evidence type="ECO:0000256" key="3">
    <source>
        <dbReference type="PIRNR" id="PIRNR036492"/>
    </source>
</evidence>
<dbReference type="InterPro" id="IPR012394">
    <property type="entry name" value="Aldehyde_DH_NAD(P)"/>
</dbReference>
<comment type="similarity">
    <text evidence="1 3 5">Belongs to the aldehyde dehydrogenase family.</text>
</comment>
<dbReference type="RefSeq" id="WP_354197068.1">
    <property type="nucleotide sequence ID" value="NZ_JBEPLW010000010.1"/>
</dbReference>
<dbReference type="Pfam" id="PF00171">
    <property type="entry name" value="Aldedh"/>
    <property type="match status" value="1"/>
</dbReference>
<comment type="caution">
    <text evidence="7">The sequence shown here is derived from an EMBL/GenBank/DDBJ whole genome shotgun (WGS) entry which is preliminary data.</text>
</comment>
<dbReference type="InterPro" id="IPR016162">
    <property type="entry name" value="Ald_DH_N"/>
</dbReference>
<organism evidence="7 8">
    <name type="scientific">Bhargavaea ullalensis</name>
    <dbReference type="NCBI Taxonomy" id="1265685"/>
    <lineage>
        <taxon>Bacteria</taxon>
        <taxon>Bacillati</taxon>
        <taxon>Bacillota</taxon>
        <taxon>Bacilli</taxon>
        <taxon>Bacillales</taxon>
        <taxon>Caryophanaceae</taxon>
        <taxon>Bhargavaea</taxon>
    </lineage>
</organism>
<dbReference type="PROSITE" id="PS00070">
    <property type="entry name" value="ALDEHYDE_DEHYDR_CYS"/>
    <property type="match status" value="1"/>
</dbReference>
<dbReference type="PANTHER" id="PTHR43570">
    <property type="entry name" value="ALDEHYDE DEHYDROGENASE"/>
    <property type="match status" value="1"/>
</dbReference>
<gene>
    <name evidence="7" type="ORF">ABID49_001600</name>
</gene>